<dbReference type="AlphaFoldDB" id="A0AAV5GSU7"/>
<dbReference type="SMART" id="SM00320">
    <property type="entry name" value="WD40"/>
    <property type="match status" value="3"/>
</dbReference>
<gene>
    <name evidence="3" type="ORF">Rhopal_005626-T1</name>
</gene>
<feature type="compositionally biased region" description="Basic and acidic residues" evidence="1">
    <location>
        <begin position="552"/>
        <end position="563"/>
    </location>
</feature>
<dbReference type="PANTHER" id="PTHR43991:SF9">
    <property type="entry name" value="DUF2415 DOMAIN-CONTAINING PROTEIN"/>
    <property type="match status" value="1"/>
</dbReference>
<dbReference type="InterPro" id="IPR036322">
    <property type="entry name" value="WD40_repeat_dom_sf"/>
</dbReference>
<feature type="region of interest" description="Disordered" evidence="1">
    <location>
        <begin position="163"/>
        <end position="213"/>
    </location>
</feature>
<dbReference type="PANTHER" id="PTHR43991">
    <property type="entry name" value="WD REPEAT PROTEIN (AFU_ORTHOLOGUE AFUA_8G05640)-RELATED"/>
    <property type="match status" value="1"/>
</dbReference>
<dbReference type="Pfam" id="PF00400">
    <property type="entry name" value="WD40"/>
    <property type="match status" value="1"/>
</dbReference>
<dbReference type="Pfam" id="PF10313">
    <property type="entry name" value="DUF2415"/>
    <property type="match status" value="1"/>
</dbReference>
<dbReference type="Gene3D" id="2.130.10.10">
    <property type="entry name" value="YVTN repeat-like/Quinoprotein amine dehydrogenase"/>
    <property type="match status" value="1"/>
</dbReference>
<accession>A0AAV5GSU7</accession>
<evidence type="ECO:0000256" key="1">
    <source>
        <dbReference type="SAM" id="MobiDB-lite"/>
    </source>
</evidence>
<feature type="compositionally biased region" description="Pro residues" evidence="1">
    <location>
        <begin position="397"/>
        <end position="408"/>
    </location>
</feature>
<dbReference type="SUPFAM" id="SSF50978">
    <property type="entry name" value="WD40 repeat-like"/>
    <property type="match status" value="1"/>
</dbReference>
<dbReference type="InterPro" id="IPR019417">
    <property type="entry name" value="DUF2415"/>
</dbReference>
<dbReference type="Proteomes" id="UP001342314">
    <property type="component" value="Unassembled WGS sequence"/>
</dbReference>
<evidence type="ECO:0000313" key="3">
    <source>
        <dbReference type="EMBL" id="GJN92591.1"/>
    </source>
</evidence>
<evidence type="ECO:0000313" key="4">
    <source>
        <dbReference type="Proteomes" id="UP001342314"/>
    </source>
</evidence>
<feature type="region of interest" description="Disordered" evidence="1">
    <location>
        <begin position="474"/>
        <end position="620"/>
    </location>
</feature>
<feature type="region of interest" description="Disordered" evidence="1">
    <location>
        <begin position="1"/>
        <end position="20"/>
    </location>
</feature>
<name>A0AAV5GSU7_9BASI</name>
<dbReference type="EMBL" id="BQKY01000011">
    <property type="protein sequence ID" value="GJN92591.1"/>
    <property type="molecule type" value="Genomic_DNA"/>
</dbReference>
<feature type="compositionally biased region" description="Basic and acidic residues" evidence="1">
    <location>
        <begin position="444"/>
        <end position="459"/>
    </location>
</feature>
<sequence length="768" mass="82032">MQPSSTLVRRPTYSVRATTTPSHPQLRDLLVFTPEAGNTVSLVCFDSICSVDLYATRPPEYTPLRFAPTTIAAGCGLVAVGGQSSELALRNADPGSGWCTQYLPAASPPSSTGVVTAHTGSINNSLHISPAPGDPQTPRVLVSSNDELIKVYDVGGRVPDYRAAKRRRERQRSSFARAGSSRDVEGEMAGTSGGSDGGDSPVDEQPSYDQGGECALVPMSHLDIRLQTAVNHCSVSQDGKWLVAVGDTNDVHLYDARSAAASGGYELAHCFPASEDASFSTDWSEDNVTFAVASQDGFVHVYDIRSLPSSSRPASPLLRGAQASPRKVAELRTTQAGAAGAARKVKFSPGGNRLDGGLMAFTEHRNRIHVVDSRSFESYQVIDVPLSASSASFSTPFAPPTPPNPRPRPTATQRSSPHRPTGARSSSARASTFSLGSAGWGEDGGVRTSRDEKERDELEREMRLRSELRMLEEERRAHEWHGEEEEEDVPGRAGQSVGRAGESRSGHDDEEESEEDEENEGEEAEDSEGDDESDGAGEEDARMQEEEDGDEDHGAGGHRRGDDDSSTSSVDTTRPRRFAPASPSFADRGNSTIEPSSERAAAPVRRNYSRNVPLPPAPPHSYTRLPTSAPSAFSGPFTSSLYQPPITSSAFFMPSRASLNYATSASAPNSLPIHALFSAPLAPTRYGVGSASWSSDGFGGSSAGAATLSGGAYYPASAYFPLDSAPGDLLGLDWDEEGDRLFVATGERVWEWEVDRRARRGSASWGLL</sequence>
<feature type="region of interest" description="Disordered" evidence="1">
    <location>
        <begin position="390"/>
        <end position="459"/>
    </location>
</feature>
<reference evidence="3 4" key="1">
    <citation type="submission" date="2021-12" db="EMBL/GenBank/DDBJ databases">
        <title>High titer production of polyol ester of fatty acids by Rhodotorula paludigena BS15 towards product separation-free biomass refinery.</title>
        <authorList>
            <person name="Mano J."/>
            <person name="Ono H."/>
            <person name="Tanaka T."/>
            <person name="Naito K."/>
            <person name="Sushida H."/>
            <person name="Ike M."/>
            <person name="Tokuyasu K."/>
            <person name="Kitaoka M."/>
        </authorList>
    </citation>
    <scope>NUCLEOTIDE SEQUENCE [LARGE SCALE GENOMIC DNA]</scope>
    <source>
        <strain evidence="3 4">BS15</strain>
    </source>
</reference>
<dbReference type="InterPro" id="IPR001680">
    <property type="entry name" value="WD40_rpt"/>
</dbReference>
<protein>
    <recommendedName>
        <fullName evidence="2">DUF2415 domain-containing protein</fullName>
    </recommendedName>
</protein>
<feature type="compositionally biased region" description="Acidic residues" evidence="1">
    <location>
        <begin position="508"/>
        <end position="538"/>
    </location>
</feature>
<feature type="domain" description="DUF2415" evidence="2">
    <location>
        <begin position="340"/>
        <end position="383"/>
    </location>
</feature>
<dbReference type="InterPro" id="IPR015943">
    <property type="entry name" value="WD40/YVTN_repeat-like_dom_sf"/>
</dbReference>
<proteinExistence type="predicted"/>
<keyword evidence="4" id="KW-1185">Reference proteome</keyword>
<organism evidence="3 4">
    <name type="scientific">Rhodotorula paludigena</name>
    <dbReference type="NCBI Taxonomy" id="86838"/>
    <lineage>
        <taxon>Eukaryota</taxon>
        <taxon>Fungi</taxon>
        <taxon>Dikarya</taxon>
        <taxon>Basidiomycota</taxon>
        <taxon>Pucciniomycotina</taxon>
        <taxon>Microbotryomycetes</taxon>
        <taxon>Sporidiobolales</taxon>
        <taxon>Sporidiobolaceae</taxon>
        <taxon>Rhodotorula</taxon>
    </lineage>
</organism>
<evidence type="ECO:0000259" key="2">
    <source>
        <dbReference type="Pfam" id="PF10313"/>
    </source>
</evidence>
<comment type="caution">
    <text evidence="3">The sequence shown here is derived from an EMBL/GenBank/DDBJ whole genome shotgun (WGS) entry which is preliminary data.</text>
</comment>